<dbReference type="HOGENOM" id="CLU_1173371_0_0_2"/>
<reference evidence="1 2" key="1">
    <citation type="submission" date="2014-07" db="EMBL/GenBank/DDBJ databases">
        <title>Methanogenic archaea and the global carbon cycle.</title>
        <authorList>
            <person name="Henriksen J.R."/>
            <person name="Luke J."/>
            <person name="Reinhart S."/>
            <person name="Benedict M.N."/>
            <person name="Youngblut N.D."/>
            <person name="Metcalf M.E."/>
            <person name="Whitaker R.J."/>
            <person name="Metcalf W.W."/>
        </authorList>
    </citation>
    <scope>NUCLEOTIDE SEQUENCE [LARGE SCALE GENOMIC DNA]</scope>
    <source>
        <strain evidence="1 2">WWM610</strain>
    </source>
</reference>
<evidence type="ECO:0000313" key="1">
    <source>
        <dbReference type="EMBL" id="AKB41256.1"/>
    </source>
</evidence>
<evidence type="ECO:0000313" key="2">
    <source>
        <dbReference type="Proteomes" id="UP000033058"/>
    </source>
</evidence>
<sequence>MIKEKFEIEVLILAVLLVSMVFVPAVGAKTVDSKTEEVGPFSGIEMPEELKKNVVQVDPYTFVFKGEINDKEALYAAWDDYEEKVLSKNQVSVTQSNNVDGNAVTTTTSTSGTDTARRNLLGSYIKGDTYFHGTMETGLTIPVTFTGDGYTKGRWYGTGNPNKIKLGSDVKITGVSVSISYPSGAGFSLSGDTVTYSGEWNNVAGAQHYYDNLKATSWVSITDQDQNDAETFRFGTSDYTLYTHVDL</sequence>
<organism evidence="1 2">
    <name type="scientific">Methanosarcina mazei WWM610</name>
    <dbReference type="NCBI Taxonomy" id="1434117"/>
    <lineage>
        <taxon>Archaea</taxon>
        <taxon>Methanobacteriati</taxon>
        <taxon>Methanobacteriota</taxon>
        <taxon>Stenosarchaea group</taxon>
        <taxon>Methanomicrobia</taxon>
        <taxon>Methanosarcinales</taxon>
        <taxon>Methanosarcinaceae</taxon>
        <taxon>Methanosarcina</taxon>
    </lineage>
</organism>
<accession>A0A0E3LFS0</accession>
<dbReference type="RefSeq" id="WP_048038546.1">
    <property type="nucleotide sequence ID" value="NZ_CP009509.1"/>
</dbReference>
<proteinExistence type="predicted"/>
<dbReference type="Proteomes" id="UP000033058">
    <property type="component" value="Chromosome"/>
</dbReference>
<dbReference type="AlphaFoldDB" id="A0A0E3LFS0"/>
<dbReference type="GeneID" id="24852011"/>
<name>A0A0E3LFS0_METMZ</name>
<gene>
    <name evidence="1" type="ORF">MSMAW_2265</name>
</gene>
<dbReference type="EMBL" id="CP009509">
    <property type="protein sequence ID" value="AKB41256.1"/>
    <property type="molecule type" value="Genomic_DNA"/>
</dbReference>
<protein>
    <submittedName>
        <fullName evidence="1">Uncharacterized protein</fullName>
    </submittedName>
</protein>
<dbReference type="PATRIC" id="fig|1434117.4.peg.2891"/>